<reference evidence="2" key="2">
    <citation type="submission" date="2020-09" db="EMBL/GenBank/DDBJ databases">
        <authorList>
            <person name="Sun Q."/>
            <person name="Ohkuma M."/>
        </authorList>
    </citation>
    <scope>NUCLEOTIDE SEQUENCE</scope>
    <source>
        <strain evidence="2">JCM 4125</strain>
    </source>
</reference>
<evidence type="ECO:0000313" key="3">
    <source>
        <dbReference type="Proteomes" id="UP000646776"/>
    </source>
</evidence>
<comment type="caution">
    <text evidence="2">The sequence shown here is derived from an EMBL/GenBank/DDBJ whole genome shotgun (WGS) entry which is preliminary data.</text>
</comment>
<protein>
    <submittedName>
        <fullName evidence="2">Uncharacterized protein</fullName>
    </submittedName>
</protein>
<proteinExistence type="predicted"/>
<dbReference type="Proteomes" id="UP000646776">
    <property type="component" value="Unassembled WGS sequence"/>
</dbReference>
<sequence>MRPFPSLSRPSPSASPPSPRPRRLGRAALTVALATVLSVPAVLVPVAAAAEAPGRPAVPGVKPAEVRTITTPQAKAARGKVSQQKKADQKRVDAARAERRTSWPAPSTRKSPVTEHPTADGRFVSVGTASAAKGAKASGEATVRVLGQDAARAAGVTGVVFTVGTAKPGAARLTVDYGSFASAVGGDWASRLGLVTLPACALTTPRKPACRTATPVASTNDVTGERLTARTTLAGAAPTVMAVTATSATASTAGSGDFAATPLSASSSWEAGASSGSFSWSYPITVPPAAAGPVPVVTLSYDSGSVDGRSANTNNQSSLAGEGFDLTSSYVTRTYGSCDDDGQTDKHDLCWKYDNASLVLNGKANELVKDDTTGQWHLKGDDASKVVRHTDADNGDADGEYWTLVTGDGTAYTFGLNKLPGAGSERTHSVWTVPVFGDDSGEPGYDAGSEFKNRARTQAWRWNLDLIEDVHGNAATYWYTAETNHYAKNGDKTALASYTRGGYLDEIRYGQRRDTLFTAPASDKVTYTYKERCTASDCSSLTEDTADDWPDVPFDGICSADEDDCKATGPGFFTRKRLTGIGTHFWSRAAEPDAFLPVDSYTLEQEFYDGQDIGNSSDQVLVLKSLRRTGKNGSDIALPPVEFTYQQRPNRVDSTSDDILALTRPRIASVVSETGAITAVTFSDPECVRGGRMPAAEDDNDLPCYPVYWNVNGGDPQLDWFHKYRVTAITTNDPGAGNPGTQTTYDYANPGWHYNDSPFTKEKERTWSVWRGYQKVTAYTGEAGATRSKTVKLFMRGMNGDRRKDGTTRSATVPGIDLDNTSAVTTDNLDIADVTDHDQFSGQLRQEIVYDGATAISTTVNNLWAERTASQQKSYADVKAYFVRTARSYSHTYLTAARTWRQAATSFTYDTTYGMVTTVENHGDWTATGDETCTRTWYARNDAKGLTALVSRTRTVARTCATTDASLSLPAGPATRGDVLSDTATVYDNPAATGWSPDQVPTLGLATWSGRAKAYPAASGTAERHPLPTTGWQTVTTTTYDTAAAKLGRPLGVTDAKGRTTTTAYFPAAAGPLGTKVVTRPKLASNGQAHQTTTVYDPARGAESYVLDQNTARTEHTYDSLGRVTATWLPNRSKSGNDTPNVKYGYGLERDKAPWTSVATLKADGTTYSTTYSLHDSQLRPVQIQRPSPQGGRVLTDTRYDSRGLAYETYADVYDQTTAPTGTYAQTPYGGGSQTVTEFDGAGRAVKSTLLVDGVGKGSTTTTYTGDSTATSAVAGGNATRTVTDVFGRTTETRTYAGTQPNDTQYGSATGTSYTRVRQTYTADGKQETVTGPDDSAWSTTYDLFGRQVKAVDPDKGTTLTTYTDLDQIDTSQDDEDRILLYAYDELGRTTGMWQTDRTDANRLASWTFDSVRKGLPTAATRYQGGKAYTRQTTTYDTLGRVTAGTLTLPSDDPLVTSGAIAATSTFETSYRLDGTVGSTKEPAAGGLAAETVETRYNAAGLANELSGATGYLLAADYTALGQVGQLQLGTATGTKRVFLTNTYEKGTGRLLNAAVDDQTRGPVQDLTYTYDQAGNVTSVLDGADIGTGTDNQCFAHDAQRRLAEAWTPKTADCAASGRTVANLGGPAPYWTSYTYTAGGQRRTEKQNTATPVTTTSCYNDTTRPHALTATTTGTTCTGVAAQYTYDDTGNTEKRVEKAGSTTGQSLEWNSEGKLARLTEGTTATGYLYDADGQLLIRRDNASGGETVLHLGATEVHLKAGQKWANRTYTVAGATIAVRTNQSGAEKLSFLAADHHATGTVAIGADAGQTLTKRYTTPFGAGRGATTGVWPDDKGFLGKPTDTGTGLTHIGAREYDPSTGQFLSVDPALQVDVPQTMNGYSYAAQNPVTGSDPSGLALLCGVPGEADCPDDGDPMPEPATHDGNGITLGQPGKTHKDASGNYCDSACVAKIYYQQWVNAKHIAEMAALQSLVQGYQLPNSAAMLAIPEWSLPDDCDKDCQEKLFTLQAKYLNRGGGGKDFDGGPFTCEGGHGCGMFEKLSEKLLGQKTQADVAGGGYFVVASVLGSDLDCSKHQGLTMCKTSSSWLFGRGGTTIGSTYVTGYDPEFSTKERLKHERVHMKQWDDLGLRMAWDYFQEGTDACTNSFEIDADLGDGGYLPCP</sequence>
<dbReference type="NCBIfam" id="TIGR03696">
    <property type="entry name" value="Rhs_assc_core"/>
    <property type="match status" value="1"/>
</dbReference>
<dbReference type="InterPro" id="IPR050708">
    <property type="entry name" value="T6SS_VgrG/RHS"/>
</dbReference>
<feature type="compositionally biased region" description="Basic and acidic residues" evidence="1">
    <location>
        <begin position="85"/>
        <end position="101"/>
    </location>
</feature>
<gene>
    <name evidence="2" type="ORF">GCM10010226_67930</name>
</gene>
<reference evidence="2" key="1">
    <citation type="journal article" date="2014" name="Int. J. Syst. Evol. Microbiol.">
        <title>Complete genome sequence of Corynebacterium casei LMG S-19264T (=DSM 44701T), isolated from a smear-ripened cheese.</title>
        <authorList>
            <consortium name="US DOE Joint Genome Institute (JGI-PGF)"/>
            <person name="Walter F."/>
            <person name="Albersmeier A."/>
            <person name="Kalinowski J."/>
            <person name="Ruckert C."/>
        </authorList>
    </citation>
    <scope>NUCLEOTIDE SEQUENCE</scope>
    <source>
        <strain evidence="2">JCM 4125</strain>
    </source>
</reference>
<dbReference type="EMBL" id="BMSA01000025">
    <property type="protein sequence ID" value="GGT79950.1"/>
    <property type="molecule type" value="Genomic_DNA"/>
</dbReference>
<dbReference type="Gene3D" id="2.180.10.10">
    <property type="entry name" value="RHS repeat-associated core"/>
    <property type="match status" value="1"/>
</dbReference>
<organism evidence="2 3">
    <name type="scientific">Streptomyces phaeofaciens</name>
    <dbReference type="NCBI Taxonomy" id="68254"/>
    <lineage>
        <taxon>Bacteria</taxon>
        <taxon>Bacillati</taxon>
        <taxon>Actinomycetota</taxon>
        <taxon>Actinomycetes</taxon>
        <taxon>Kitasatosporales</taxon>
        <taxon>Streptomycetaceae</taxon>
        <taxon>Streptomyces</taxon>
    </lineage>
</organism>
<feature type="region of interest" description="Disordered" evidence="1">
    <location>
        <begin position="1"/>
        <end position="23"/>
    </location>
</feature>
<feature type="region of interest" description="Disordered" evidence="1">
    <location>
        <begin position="53"/>
        <end position="121"/>
    </location>
</feature>
<evidence type="ECO:0000256" key="1">
    <source>
        <dbReference type="SAM" id="MobiDB-lite"/>
    </source>
</evidence>
<dbReference type="InterPro" id="IPR022385">
    <property type="entry name" value="Rhs_assc_core"/>
</dbReference>
<accession>A0A918HNJ7</accession>
<dbReference type="PANTHER" id="PTHR32305">
    <property type="match status" value="1"/>
</dbReference>
<keyword evidence="3" id="KW-1185">Reference proteome</keyword>
<evidence type="ECO:0000313" key="2">
    <source>
        <dbReference type="EMBL" id="GGT79950.1"/>
    </source>
</evidence>
<feature type="compositionally biased region" description="Low complexity" evidence="1">
    <location>
        <begin position="1"/>
        <end position="12"/>
    </location>
</feature>
<name>A0A918HNJ7_9ACTN</name>
<dbReference type="PANTHER" id="PTHR32305:SF17">
    <property type="entry name" value="TRNA NUCLEASE WAPA"/>
    <property type="match status" value="1"/>
</dbReference>